<evidence type="ECO:0000313" key="2">
    <source>
        <dbReference type="Proteomes" id="UP000216133"/>
    </source>
</evidence>
<sequence>MPETKGSRSYVGLKDIVYAVLESDSKDGASYGPIKNYAPAKTASIAPSSTNNPEYADDGVLDVVSSNGAYTLTLGTAGVDDEVKAEILGAKYKDGVTEYHKDRVAPFVAIGFRSMKADGNYGYVWLLKGKFSNPSREHNTKEDTATPQTDTIEGMFIDRKYDGLTMATLDTSKASEEKINTFFEQVYGAEASTPSNPPETD</sequence>
<gene>
    <name evidence="1" type="ORF">CHH61_18940</name>
</gene>
<dbReference type="NCBIfam" id="TIGR01603">
    <property type="entry name" value="maj_tail_phi13"/>
    <property type="match status" value="1"/>
</dbReference>
<protein>
    <recommendedName>
        <fullName evidence="3">Phage tail protein</fullName>
    </recommendedName>
</protein>
<accession>A0A268RVT9</accession>
<dbReference type="Pfam" id="PF04630">
    <property type="entry name" value="Phage_TTP_1"/>
    <property type="match status" value="1"/>
</dbReference>
<dbReference type="Proteomes" id="UP000216133">
    <property type="component" value="Unassembled WGS sequence"/>
</dbReference>
<evidence type="ECO:0008006" key="3">
    <source>
        <dbReference type="Google" id="ProtNLM"/>
    </source>
</evidence>
<dbReference type="RefSeq" id="WP_095328103.1">
    <property type="nucleotide sequence ID" value="NZ_NPBS01000111.1"/>
</dbReference>
<proteinExistence type="predicted"/>
<name>A0A268RVT9_SHOCL</name>
<reference evidence="1 2" key="1">
    <citation type="submission" date="2017-07" db="EMBL/GenBank/DDBJ databases">
        <title>Isolation and whole genome analysis of endospore-forming bacteria from heroin.</title>
        <authorList>
            <person name="Kalinowski J."/>
            <person name="Ahrens B."/>
            <person name="Al-Dilaimi A."/>
            <person name="Winkler A."/>
            <person name="Wibberg D."/>
            <person name="Schleenbecker U."/>
            <person name="Ruckert C."/>
            <person name="Wolfel R."/>
            <person name="Grass G."/>
        </authorList>
    </citation>
    <scope>NUCLEOTIDE SEQUENCE [LARGE SCALE GENOMIC DNA]</scope>
    <source>
        <strain evidence="1 2">7523-2</strain>
    </source>
</reference>
<dbReference type="AlphaFoldDB" id="A0A268RVT9"/>
<organism evidence="1 2">
    <name type="scientific">Shouchella clausii</name>
    <name type="common">Alkalihalobacillus clausii</name>
    <dbReference type="NCBI Taxonomy" id="79880"/>
    <lineage>
        <taxon>Bacteria</taxon>
        <taxon>Bacillati</taxon>
        <taxon>Bacillota</taxon>
        <taxon>Bacilli</taxon>
        <taxon>Bacillales</taxon>
        <taxon>Bacillaceae</taxon>
        <taxon>Shouchella</taxon>
    </lineage>
</organism>
<dbReference type="InterPro" id="IPR006724">
    <property type="entry name" value="Phage_TTP"/>
</dbReference>
<dbReference type="InterPro" id="IPR006490">
    <property type="entry name" value="Maj_tail_phi13"/>
</dbReference>
<evidence type="ECO:0000313" key="1">
    <source>
        <dbReference type="EMBL" id="PAF24374.1"/>
    </source>
</evidence>
<dbReference type="EMBL" id="NPBS01000111">
    <property type="protein sequence ID" value="PAF24374.1"/>
    <property type="molecule type" value="Genomic_DNA"/>
</dbReference>
<comment type="caution">
    <text evidence="1">The sequence shown here is derived from an EMBL/GenBank/DDBJ whole genome shotgun (WGS) entry which is preliminary data.</text>
</comment>